<evidence type="ECO:0000313" key="8">
    <source>
        <dbReference type="Proteomes" id="UP000285575"/>
    </source>
</evidence>
<organism evidence="7 8">
    <name type="scientific">Rubrivivax rivuli</name>
    <dbReference type="NCBI Taxonomy" id="1862385"/>
    <lineage>
        <taxon>Bacteria</taxon>
        <taxon>Pseudomonadati</taxon>
        <taxon>Pseudomonadota</taxon>
        <taxon>Betaproteobacteria</taxon>
        <taxon>Burkholderiales</taxon>
        <taxon>Sphaerotilaceae</taxon>
        <taxon>Rubrivivax</taxon>
    </lineage>
</organism>
<evidence type="ECO:0000256" key="1">
    <source>
        <dbReference type="ARBA" id="ARBA00004418"/>
    </source>
</evidence>
<gene>
    <name evidence="7" type="ORF">EOE66_16125</name>
</gene>
<evidence type="ECO:0000256" key="2">
    <source>
        <dbReference type="ARBA" id="ARBA00008150"/>
    </source>
</evidence>
<evidence type="ECO:0000256" key="4">
    <source>
        <dbReference type="ARBA" id="ARBA00022764"/>
    </source>
</evidence>
<dbReference type="EMBL" id="SACR01000005">
    <property type="protein sequence ID" value="RVU44660.1"/>
    <property type="molecule type" value="Genomic_DNA"/>
</dbReference>
<dbReference type="AlphaFoldDB" id="A0A437RD35"/>
<comment type="caution">
    <text evidence="7">The sequence shown here is derived from an EMBL/GenBank/DDBJ whole genome shotgun (WGS) entry which is preliminary data.</text>
</comment>
<dbReference type="PIRSF" id="PIRSF005427">
    <property type="entry name" value="RseB"/>
    <property type="match status" value="1"/>
</dbReference>
<dbReference type="InterPro" id="IPR005588">
    <property type="entry name" value="MucB_RseB"/>
</dbReference>
<keyword evidence="3" id="KW-0732">Signal</keyword>
<evidence type="ECO:0000313" key="7">
    <source>
        <dbReference type="EMBL" id="RVU44660.1"/>
    </source>
</evidence>
<evidence type="ECO:0000259" key="5">
    <source>
        <dbReference type="Pfam" id="PF03888"/>
    </source>
</evidence>
<dbReference type="GO" id="GO:0030288">
    <property type="term" value="C:outer membrane-bounded periplasmic space"/>
    <property type="evidence" value="ECO:0007669"/>
    <property type="project" value="TreeGrafter"/>
</dbReference>
<dbReference type="Proteomes" id="UP000285575">
    <property type="component" value="Unassembled WGS sequence"/>
</dbReference>
<dbReference type="PANTHER" id="PTHR38782">
    <property type="match status" value="1"/>
</dbReference>
<reference evidence="7 8" key="1">
    <citation type="submission" date="2019-01" db="EMBL/GenBank/DDBJ databases">
        <authorList>
            <person name="Chen W.-M."/>
        </authorList>
    </citation>
    <scope>NUCLEOTIDE SEQUENCE [LARGE SCALE GENOMIC DNA]</scope>
    <source>
        <strain evidence="7 8">KYPY4</strain>
    </source>
</reference>
<evidence type="ECO:0000259" key="6">
    <source>
        <dbReference type="Pfam" id="PF17188"/>
    </source>
</evidence>
<dbReference type="GO" id="GO:0045152">
    <property type="term" value="F:antisigma factor binding"/>
    <property type="evidence" value="ECO:0007669"/>
    <property type="project" value="TreeGrafter"/>
</dbReference>
<comment type="similarity">
    <text evidence="2">Belongs to the RseB family.</text>
</comment>
<keyword evidence="8" id="KW-1185">Reference proteome</keyword>
<dbReference type="InterPro" id="IPR033434">
    <property type="entry name" value="MucB/RseB_N"/>
</dbReference>
<dbReference type="GO" id="GO:0032885">
    <property type="term" value="P:regulation of polysaccharide biosynthetic process"/>
    <property type="evidence" value="ECO:0007669"/>
    <property type="project" value="TreeGrafter"/>
</dbReference>
<feature type="domain" description="MucB/RseB C-terminal" evidence="6">
    <location>
        <begin position="224"/>
        <end position="320"/>
    </location>
</feature>
<comment type="subcellular location">
    <subcellularLocation>
        <location evidence="1">Periplasm</location>
    </subcellularLocation>
</comment>
<keyword evidence="4" id="KW-0574">Periplasm</keyword>
<dbReference type="InterPro" id="IPR038484">
    <property type="entry name" value="MucB/RseB_C_sf"/>
</dbReference>
<proteinExistence type="inferred from homology"/>
<dbReference type="Pfam" id="PF03888">
    <property type="entry name" value="MucB_RseB"/>
    <property type="match status" value="1"/>
</dbReference>
<dbReference type="Gene3D" id="3.30.200.100">
    <property type="entry name" value="MucB/RseB, C-terminal domain"/>
    <property type="match status" value="1"/>
</dbReference>
<sequence>MTCLLPPVMAAEATTLPPAEAKALLNRIRAAASTGNYQGTMVFSVSGTFSSSRVGHYAVGDQTYELLEALDGRQQRILRHNDAVHTLWPQAKVAVIEKRETRGAWSTTPQEVDPQALDHYELRREGEARIAGRDATVLLLEPRDMLRYAQRLWADRATGLMLRADVMALAAPGQERGILESTAFSEINIGVRPQPDAVLQVLRNPRGLDGYRVVRPQQQRTELEAEGWALARPVAGFRLVGCVRRGMEAGGSAQVLQAVFSDGLTHVSLFAEPFQPERHRSELQAQQGATGTVMLRRGEHWITVVGDVPPATLKLFANALERRAR</sequence>
<dbReference type="InterPro" id="IPR033436">
    <property type="entry name" value="MucB/RseB_C"/>
</dbReference>
<dbReference type="PANTHER" id="PTHR38782:SF1">
    <property type="entry name" value="SIGMA-E FACTOR REGULATORY PROTEIN RSEB"/>
    <property type="match status" value="1"/>
</dbReference>
<feature type="domain" description="MucB/RseB N-terminal" evidence="5">
    <location>
        <begin position="21"/>
        <end position="198"/>
    </location>
</feature>
<evidence type="ECO:0000256" key="3">
    <source>
        <dbReference type="ARBA" id="ARBA00022729"/>
    </source>
</evidence>
<dbReference type="CDD" id="cd16327">
    <property type="entry name" value="RseB"/>
    <property type="match status" value="1"/>
</dbReference>
<dbReference type="OrthoDB" id="7067274at2"/>
<dbReference type="Gene3D" id="2.50.20.10">
    <property type="entry name" value="Lipoprotein localisation LolA/LolB/LppX"/>
    <property type="match status" value="1"/>
</dbReference>
<dbReference type="Pfam" id="PF17188">
    <property type="entry name" value="MucB_RseB_C"/>
    <property type="match status" value="1"/>
</dbReference>
<accession>A0A437RD35</accession>
<protein>
    <submittedName>
        <fullName evidence="7">Transcriptional regulator</fullName>
    </submittedName>
</protein>
<name>A0A437RD35_9BURK</name>